<accession>A0A182T4L2</accession>
<dbReference type="GO" id="GO:0005768">
    <property type="term" value="C:endosome"/>
    <property type="evidence" value="ECO:0007669"/>
    <property type="project" value="TreeGrafter"/>
</dbReference>
<evidence type="ECO:0000256" key="1">
    <source>
        <dbReference type="ARBA" id="ARBA00023054"/>
    </source>
</evidence>
<reference evidence="4" key="1">
    <citation type="submission" date="2013-09" db="EMBL/GenBank/DDBJ databases">
        <title>The Genome Sequence of Anopheles maculatus species B.</title>
        <authorList>
            <consortium name="The Broad Institute Genomics Platform"/>
            <person name="Neafsey D.E."/>
            <person name="Besansky N."/>
            <person name="Howell P."/>
            <person name="Walton C."/>
            <person name="Young S.K."/>
            <person name="Zeng Q."/>
            <person name="Gargeya S."/>
            <person name="Fitzgerald M."/>
            <person name="Haas B."/>
            <person name="Abouelleil A."/>
            <person name="Allen A.W."/>
            <person name="Alvarado L."/>
            <person name="Arachchi H.M."/>
            <person name="Berlin A.M."/>
            <person name="Chapman S.B."/>
            <person name="Gainer-Dewar J."/>
            <person name="Goldberg J."/>
            <person name="Griggs A."/>
            <person name="Gujja S."/>
            <person name="Hansen M."/>
            <person name="Howarth C."/>
            <person name="Imamovic A."/>
            <person name="Ireland A."/>
            <person name="Larimer J."/>
            <person name="McCowan C."/>
            <person name="Murphy C."/>
            <person name="Pearson M."/>
            <person name="Poon T.W."/>
            <person name="Priest M."/>
            <person name="Roberts A."/>
            <person name="Saif S."/>
            <person name="Shea T."/>
            <person name="Sisk P."/>
            <person name="Sykes S."/>
            <person name="Wortman J."/>
            <person name="Nusbaum C."/>
            <person name="Birren B."/>
        </authorList>
    </citation>
    <scope>NUCLEOTIDE SEQUENCE [LARGE SCALE GENOMIC DNA]</scope>
    <source>
        <strain evidence="4">maculatus3</strain>
    </source>
</reference>
<dbReference type="GO" id="GO:0000149">
    <property type="term" value="F:SNARE binding"/>
    <property type="evidence" value="ECO:0007669"/>
    <property type="project" value="TreeGrafter"/>
</dbReference>
<organism evidence="3 4">
    <name type="scientific">Anopheles maculatus</name>
    <dbReference type="NCBI Taxonomy" id="74869"/>
    <lineage>
        <taxon>Eukaryota</taxon>
        <taxon>Metazoa</taxon>
        <taxon>Ecdysozoa</taxon>
        <taxon>Arthropoda</taxon>
        <taxon>Hexapoda</taxon>
        <taxon>Insecta</taxon>
        <taxon>Pterygota</taxon>
        <taxon>Neoptera</taxon>
        <taxon>Endopterygota</taxon>
        <taxon>Diptera</taxon>
        <taxon>Nematocera</taxon>
        <taxon>Culicoidea</taxon>
        <taxon>Culicidae</taxon>
        <taxon>Anophelinae</taxon>
        <taxon>Anopheles</taxon>
        <taxon>Anopheles maculatus group</taxon>
    </lineage>
</organism>
<dbReference type="VEuPathDB" id="VectorBase:AMAM019522"/>
<evidence type="ECO:0000313" key="4">
    <source>
        <dbReference type="Proteomes" id="UP000075901"/>
    </source>
</evidence>
<dbReference type="PANTHER" id="PTHR15157">
    <property type="entry name" value="UV RADIATION RESISTANCE-ASSOCIATED GENE PROTEIN"/>
    <property type="match status" value="1"/>
</dbReference>
<evidence type="ECO:0008006" key="5">
    <source>
        <dbReference type="Google" id="ProtNLM"/>
    </source>
</evidence>
<dbReference type="AlphaFoldDB" id="A0A182T4L2"/>
<feature type="region of interest" description="Disordered" evidence="2">
    <location>
        <begin position="193"/>
        <end position="263"/>
    </location>
</feature>
<dbReference type="Proteomes" id="UP000075901">
    <property type="component" value="Unassembled WGS sequence"/>
</dbReference>
<proteinExistence type="predicted"/>
<keyword evidence="1" id="KW-0175">Coiled coil</keyword>
<reference evidence="3" key="2">
    <citation type="submission" date="2020-05" db="UniProtKB">
        <authorList>
            <consortium name="EnsemblMetazoa"/>
        </authorList>
    </citation>
    <scope>IDENTIFICATION</scope>
    <source>
        <strain evidence="3">maculatus3</strain>
    </source>
</reference>
<evidence type="ECO:0000256" key="2">
    <source>
        <dbReference type="SAM" id="MobiDB-lite"/>
    </source>
</evidence>
<name>A0A182T4L2_9DIPT</name>
<dbReference type="EnsemblMetazoa" id="AMAM019522-RA">
    <property type="protein sequence ID" value="AMAM019522-PA"/>
    <property type="gene ID" value="AMAM019522"/>
</dbReference>
<dbReference type="GO" id="GO:0000323">
    <property type="term" value="C:lytic vacuole"/>
    <property type="evidence" value="ECO:0007669"/>
    <property type="project" value="TreeGrafter"/>
</dbReference>
<dbReference type="PANTHER" id="PTHR15157:SF5">
    <property type="entry name" value="UV RADIATION RESISTANCE-ASSOCIATED GENE PROTEIN"/>
    <property type="match status" value="1"/>
</dbReference>
<protein>
    <recommendedName>
        <fullName evidence="5">UV radiation resistance-associated gene protein</fullName>
    </recommendedName>
</protein>
<keyword evidence="4" id="KW-1185">Reference proteome</keyword>
<sequence length="551" mass="61437">MFDRPRCRDWSPLSTQQLRLRSLIQISGHNITVAAPERAPAPAEGRTKCTVYFTLHQTPHSAPFYTSEKLDLHRNVLWAEIDCPTTIKSSLRSVCVRVWEHTDGSGGAGASGTQVPHESETEAENLPTNTDRLLFAWGVYFSGLVPLARRNEKRLRPNTLVFQLHGGYFTSAACILEPDERRPMVAGVTGVTEGTIPKPSTHSPSATIPIVGGGGRRSGRGNNSADNNVLHCDTSNNSSPLASGPHLSYQTPSSASPNQYTCPNGGLLGGVEGRLDKLSVSPVVSNGGSSTGIGFLHARSTSPSTPISWTEPFETSLKLRYLVMEFLMAEVRPCYDVPRLLAIQERQRRIRYEADSAKTLTERICMKSAYCLNMELFSSKHLVYRTGANQGRTGGMGKQLSKLLYQEREPIDPAVLLRGQELRRQIERARFRCRLLAQERDRICGGMQQLRNRLNVACDSNIERESALMERYRTYGREKEQLYQQKMAYASQKDSVREVSGKMLQVRHRLLRELNEIYYIKSTNQGIYTINDVPLPNAESYSDSTPALALS</sequence>
<feature type="compositionally biased region" description="Polar residues" evidence="2">
    <location>
        <begin position="248"/>
        <end position="262"/>
    </location>
</feature>
<feature type="region of interest" description="Disordered" evidence="2">
    <location>
        <begin position="103"/>
        <end position="127"/>
    </location>
</feature>
<evidence type="ECO:0000313" key="3">
    <source>
        <dbReference type="EnsemblMetazoa" id="AMAM019522-PA"/>
    </source>
</evidence>
<dbReference type="GO" id="GO:0035493">
    <property type="term" value="P:SNARE complex assembly"/>
    <property type="evidence" value="ECO:0007669"/>
    <property type="project" value="TreeGrafter"/>
</dbReference>